<gene>
    <name evidence="1" type="ORF">U14_03860</name>
</gene>
<reference evidence="1" key="1">
    <citation type="journal article" date="2015" name="PeerJ">
        <title>First genomic representation of candidate bacterial phylum KSB3 points to enhanced environmental sensing as a trigger of wastewater bulking.</title>
        <authorList>
            <person name="Sekiguchi Y."/>
            <person name="Ohashi A."/>
            <person name="Parks D.H."/>
            <person name="Yamauchi T."/>
            <person name="Tyson G.W."/>
            <person name="Hugenholtz P."/>
        </authorList>
    </citation>
    <scope>NUCLEOTIDE SEQUENCE [LARGE SCALE GENOMIC DNA]</scope>
</reference>
<dbReference type="Proteomes" id="UP000030700">
    <property type="component" value="Unassembled WGS sequence"/>
</dbReference>
<dbReference type="HOGENOM" id="CLU_2140931_0_0_0"/>
<keyword evidence="2" id="KW-1185">Reference proteome</keyword>
<dbReference type="AlphaFoldDB" id="A0A081BQE2"/>
<organism evidence="1">
    <name type="scientific">Candidatus Moduliflexus flocculans</name>
    <dbReference type="NCBI Taxonomy" id="1499966"/>
    <lineage>
        <taxon>Bacteria</taxon>
        <taxon>Candidatus Moduliflexota</taxon>
        <taxon>Candidatus Moduliflexia</taxon>
        <taxon>Candidatus Moduliflexales</taxon>
        <taxon>Candidatus Moduliflexaceae</taxon>
    </lineage>
</organism>
<proteinExistence type="predicted"/>
<accession>A0A081BQE2</accession>
<protein>
    <submittedName>
        <fullName evidence="1">Uncharacterized protein</fullName>
    </submittedName>
</protein>
<dbReference type="EMBL" id="DF820458">
    <property type="protein sequence ID" value="GAK52608.1"/>
    <property type="molecule type" value="Genomic_DNA"/>
</dbReference>
<evidence type="ECO:0000313" key="2">
    <source>
        <dbReference type="Proteomes" id="UP000030700"/>
    </source>
</evidence>
<name>A0A081BQE2_9BACT</name>
<sequence>MPFFDKTANIVAAAVFQAEINNRGIVFAGFDFSDRLRLRRDAGNFHIVARIEQVANRLALRFVVFDNQQAFRVFLRHRHQIIHRVLNINFVDRLLIIADRADRAIGIVAFFA</sequence>
<evidence type="ECO:0000313" key="1">
    <source>
        <dbReference type="EMBL" id="GAK52608.1"/>
    </source>
</evidence>